<name>A0A8J9UZ11_9NEOP</name>
<gene>
    <name evidence="1" type="ORF">BINO364_LOCUS3709</name>
</gene>
<dbReference type="Proteomes" id="UP000838878">
    <property type="component" value="Chromosome 11"/>
</dbReference>
<dbReference type="OrthoDB" id="7296307at2759"/>
<evidence type="ECO:0000313" key="1">
    <source>
        <dbReference type="EMBL" id="CAH0717065.1"/>
    </source>
</evidence>
<dbReference type="EMBL" id="OV170231">
    <property type="protein sequence ID" value="CAH0717065.1"/>
    <property type="molecule type" value="Genomic_DNA"/>
</dbReference>
<evidence type="ECO:0000313" key="2">
    <source>
        <dbReference type="Proteomes" id="UP000838878"/>
    </source>
</evidence>
<reference evidence="1" key="1">
    <citation type="submission" date="2021-12" db="EMBL/GenBank/DDBJ databases">
        <authorList>
            <person name="Martin H S."/>
        </authorList>
    </citation>
    <scope>NUCLEOTIDE SEQUENCE</scope>
</reference>
<keyword evidence="2" id="KW-1185">Reference proteome</keyword>
<sequence>MAPVRDRYRGILVEMSVFVMYLVVGRPEWCPVTAGPAPRMPWSDLNVNENKMADAIVKLRRSCALAPRTLATPHSHSALANRSKR</sequence>
<organism evidence="1 2">
    <name type="scientific">Brenthis ino</name>
    <name type="common">lesser marbled fritillary</name>
    <dbReference type="NCBI Taxonomy" id="405034"/>
    <lineage>
        <taxon>Eukaryota</taxon>
        <taxon>Metazoa</taxon>
        <taxon>Ecdysozoa</taxon>
        <taxon>Arthropoda</taxon>
        <taxon>Hexapoda</taxon>
        <taxon>Insecta</taxon>
        <taxon>Pterygota</taxon>
        <taxon>Neoptera</taxon>
        <taxon>Endopterygota</taxon>
        <taxon>Lepidoptera</taxon>
        <taxon>Glossata</taxon>
        <taxon>Ditrysia</taxon>
        <taxon>Papilionoidea</taxon>
        <taxon>Nymphalidae</taxon>
        <taxon>Heliconiinae</taxon>
        <taxon>Argynnini</taxon>
        <taxon>Brenthis</taxon>
    </lineage>
</organism>
<protein>
    <submittedName>
        <fullName evidence="1">Uncharacterized protein</fullName>
    </submittedName>
</protein>
<accession>A0A8J9UZ11</accession>
<dbReference type="AlphaFoldDB" id="A0A8J9UZ11"/>
<feature type="non-terminal residue" evidence="1">
    <location>
        <position position="85"/>
    </location>
</feature>
<proteinExistence type="predicted"/>